<organism evidence="1 2">
    <name type="scientific">Pontixanthobacter gangjinensis</name>
    <dbReference type="NCBI Taxonomy" id="1028742"/>
    <lineage>
        <taxon>Bacteria</taxon>
        <taxon>Pseudomonadati</taxon>
        <taxon>Pseudomonadota</taxon>
        <taxon>Alphaproteobacteria</taxon>
        <taxon>Sphingomonadales</taxon>
        <taxon>Erythrobacteraceae</taxon>
        <taxon>Pontixanthobacter</taxon>
    </lineage>
</organism>
<dbReference type="EMBL" id="WTYS01000001">
    <property type="protein sequence ID" value="MXO57112.1"/>
    <property type="molecule type" value="Genomic_DNA"/>
</dbReference>
<dbReference type="AlphaFoldDB" id="A0A6I4SRH8"/>
<keyword evidence="2" id="KW-1185">Reference proteome</keyword>
<protein>
    <submittedName>
        <fullName evidence="1">Uncharacterized protein</fullName>
    </submittedName>
</protein>
<comment type="caution">
    <text evidence="1">The sequence shown here is derived from an EMBL/GenBank/DDBJ whole genome shotgun (WGS) entry which is preliminary data.</text>
</comment>
<sequence>MMALAASLPAFLPDIHSFYWPPARSEIEKAQFTLAIDRWLSGGTFPVPELVSLEHRPDNTLKTRGLAFITGQELELEASVSIGPDSAARLAGRLISQLVLQGAVECPDRMIGPDGHPLNLEISASKGAVIVRRG</sequence>
<evidence type="ECO:0000313" key="1">
    <source>
        <dbReference type="EMBL" id="MXO57112.1"/>
    </source>
</evidence>
<accession>A0A6I4SRH8</accession>
<name>A0A6I4SRH8_9SPHN</name>
<dbReference type="Proteomes" id="UP000468943">
    <property type="component" value="Unassembled WGS sequence"/>
</dbReference>
<proteinExistence type="predicted"/>
<evidence type="ECO:0000313" key="2">
    <source>
        <dbReference type="Proteomes" id="UP000468943"/>
    </source>
</evidence>
<gene>
    <name evidence="1" type="ORF">GRI36_09460</name>
</gene>
<reference evidence="1 2" key="1">
    <citation type="submission" date="2019-12" db="EMBL/GenBank/DDBJ databases">
        <title>Genomic-based taxomic classification of the family Erythrobacteraceae.</title>
        <authorList>
            <person name="Xu L."/>
        </authorList>
    </citation>
    <scope>NUCLEOTIDE SEQUENCE [LARGE SCALE GENOMIC DNA]</scope>
    <source>
        <strain evidence="1 2">JCM 17802</strain>
    </source>
</reference>